<proteinExistence type="predicted"/>
<dbReference type="EMBL" id="CAXDID020000195">
    <property type="protein sequence ID" value="CAL6053242.1"/>
    <property type="molecule type" value="Genomic_DNA"/>
</dbReference>
<comment type="caution">
    <text evidence="1">The sequence shown here is derived from an EMBL/GenBank/DDBJ whole genome shotgun (WGS) entry which is preliminary data.</text>
</comment>
<evidence type="ECO:0000313" key="2">
    <source>
        <dbReference type="EMBL" id="CAL6053242.1"/>
    </source>
</evidence>
<sequence>MKVCVITSDSENIAELVSILTKYNLSYDILTNSDAIAHTYNVGALPDNMYESLLDNAQSFIQYDSVLTLNYTSIISKYCGFQLIQIDFDSEQLIILGKVNSYSHYIPILSAFALNNTLQLTFYSYGRWNCFFLFTM</sequence>
<evidence type="ECO:0000313" key="3">
    <source>
        <dbReference type="Proteomes" id="UP001642409"/>
    </source>
</evidence>
<dbReference type="EMBL" id="CATOUU010001050">
    <property type="protein sequence ID" value="CAI9968921.1"/>
    <property type="molecule type" value="Genomic_DNA"/>
</dbReference>
<dbReference type="AlphaFoldDB" id="A0AA86UXW5"/>
<reference evidence="1" key="1">
    <citation type="submission" date="2023-06" db="EMBL/GenBank/DDBJ databases">
        <authorList>
            <person name="Kurt Z."/>
        </authorList>
    </citation>
    <scope>NUCLEOTIDE SEQUENCE</scope>
</reference>
<protein>
    <submittedName>
        <fullName evidence="2">Hypothetical_protein</fullName>
    </submittedName>
</protein>
<evidence type="ECO:0000313" key="1">
    <source>
        <dbReference type="EMBL" id="CAI9968921.1"/>
    </source>
</evidence>
<reference evidence="2 3" key="2">
    <citation type="submission" date="2024-07" db="EMBL/GenBank/DDBJ databases">
        <authorList>
            <person name="Akdeniz Z."/>
        </authorList>
    </citation>
    <scope>NUCLEOTIDE SEQUENCE [LARGE SCALE GENOMIC DNA]</scope>
</reference>
<accession>A0AA86UXW5</accession>
<dbReference type="Proteomes" id="UP001642409">
    <property type="component" value="Unassembled WGS sequence"/>
</dbReference>
<organism evidence="1">
    <name type="scientific">Hexamita inflata</name>
    <dbReference type="NCBI Taxonomy" id="28002"/>
    <lineage>
        <taxon>Eukaryota</taxon>
        <taxon>Metamonada</taxon>
        <taxon>Diplomonadida</taxon>
        <taxon>Hexamitidae</taxon>
        <taxon>Hexamitinae</taxon>
        <taxon>Hexamita</taxon>
    </lineage>
</organism>
<gene>
    <name evidence="2" type="ORF">HINF_LOCUS45242</name>
    <name evidence="1" type="ORF">HINF_LOCUS56566</name>
</gene>
<name>A0AA86UXW5_9EUKA</name>
<keyword evidence="3" id="KW-1185">Reference proteome</keyword>